<organism evidence="2 3">
    <name type="scientific">Reinekea marinisedimentorum</name>
    <dbReference type="NCBI Taxonomy" id="230495"/>
    <lineage>
        <taxon>Bacteria</taxon>
        <taxon>Pseudomonadati</taxon>
        <taxon>Pseudomonadota</taxon>
        <taxon>Gammaproteobacteria</taxon>
        <taxon>Oceanospirillales</taxon>
        <taxon>Saccharospirillaceae</taxon>
        <taxon>Reinekea</taxon>
    </lineage>
</organism>
<reference evidence="2 3" key="1">
    <citation type="submission" date="2019-03" db="EMBL/GenBank/DDBJ databases">
        <title>Genomic Encyclopedia of Archaeal and Bacterial Type Strains, Phase II (KMG-II): from individual species to whole genera.</title>
        <authorList>
            <person name="Goeker M."/>
        </authorList>
    </citation>
    <scope>NUCLEOTIDE SEQUENCE [LARGE SCALE GENOMIC DNA]</scope>
    <source>
        <strain evidence="2 3">DSM 15388</strain>
    </source>
</reference>
<dbReference type="AlphaFoldDB" id="A0A4R3I802"/>
<evidence type="ECO:0000256" key="1">
    <source>
        <dbReference type="ARBA" id="ARBA00010690"/>
    </source>
</evidence>
<dbReference type="Pfam" id="PF01312">
    <property type="entry name" value="Bac_export_2"/>
    <property type="match status" value="1"/>
</dbReference>
<sequence length="111" mass="12369">MSPKETEPNKVATLQYKGRKTPIVSAIGENEQAKEILQLAKEHKVPVYEDEDLVNLLTQINIGDAVPPQLFEWVASAIAFAYFARNEVPEGFSPTATKAAYDKVRKTYSDV</sequence>
<keyword evidence="2" id="KW-0969">Cilium</keyword>
<keyword evidence="2" id="KW-0966">Cell projection</keyword>
<keyword evidence="2" id="KW-0282">Flagellum</keyword>
<dbReference type="RefSeq" id="WP_132701386.1">
    <property type="nucleotide sequence ID" value="NZ_SLZR01000006.1"/>
</dbReference>
<dbReference type="GO" id="GO:0016020">
    <property type="term" value="C:membrane"/>
    <property type="evidence" value="ECO:0007669"/>
    <property type="project" value="InterPro"/>
</dbReference>
<name>A0A4R3I802_9GAMM</name>
<dbReference type="InterPro" id="IPR006135">
    <property type="entry name" value="T3SS_substrate_exporter"/>
</dbReference>
<dbReference type="Proteomes" id="UP000295793">
    <property type="component" value="Unassembled WGS sequence"/>
</dbReference>
<proteinExistence type="inferred from homology"/>
<evidence type="ECO:0000313" key="3">
    <source>
        <dbReference type="Proteomes" id="UP000295793"/>
    </source>
</evidence>
<comment type="similarity">
    <text evidence="1">Belongs to the type III secretion exporter family.</text>
</comment>
<dbReference type="InterPro" id="IPR029025">
    <property type="entry name" value="T3SS_substrate_exporter_C"/>
</dbReference>
<dbReference type="SUPFAM" id="SSF160544">
    <property type="entry name" value="EscU C-terminal domain-like"/>
    <property type="match status" value="1"/>
</dbReference>
<keyword evidence="3" id="KW-1185">Reference proteome</keyword>
<evidence type="ECO:0000313" key="2">
    <source>
        <dbReference type="EMBL" id="TCS41415.1"/>
    </source>
</evidence>
<dbReference type="GO" id="GO:0009306">
    <property type="term" value="P:protein secretion"/>
    <property type="evidence" value="ECO:0007669"/>
    <property type="project" value="InterPro"/>
</dbReference>
<dbReference type="EMBL" id="SLZR01000006">
    <property type="protein sequence ID" value="TCS41415.1"/>
    <property type="molecule type" value="Genomic_DNA"/>
</dbReference>
<dbReference type="OrthoDB" id="5244399at2"/>
<protein>
    <submittedName>
        <fullName evidence="2">Flagellar biosynthesis protein</fullName>
    </submittedName>
</protein>
<gene>
    <name evidence="2" type="ORF">BCF53_106146</name>
</gene>
<dbReference type="Gene3D" id="3.40.1690.10">
    <property type="entry name" value="secretion proteins EscU"/>
    <property type="match status" value="1"/>
</dbReference>
<accession>A0A4R3I802</accession>
<comment type="caution">
    <text evidence="2">The sequence shown here is derived from an EMBL/GenBank/DDBJ whole genome shotgun (WGS) entry which is preliminary data.</text>
</comment>